<gene>
    <name evidence="1" type="ORF">PHYEVI_LOCUS11028</name>
</gene>
<evidence type="ECO:0000313" key="2">
    <source>
        <dbReference type="Proteomes" id="UP001153712"/>
    </source>
</evidence>
<protein>
    <submittedName>
        <fullName evidence="1">Uncharacterized protein</fullName>
    </submittedName>
</protein>
<accession>A0A9N9U1G8</accession>
<sequence length="32" mass="3567">MSWNTGRRDFSWVECDGDCSCMMGGFLSDDAS</sequence>
<keyword evidence="2" id="KW-1185">Reference proteome</keyword>
<reference evidence="1" key="1">
    <citation type="submission" date="2022-01" db="EMBL/GenBank/DDBJ databases">
        <authorList>
            <person name="King R."/>
        </authorList>
    </citation>
    <scope>NUCLEOTIDE SEQUENCE</scope>
</reference>
<name>A0A9N9U1G8_PHYSR</name>
<organism evidence="1 2">
    <name type="scientific">Phyllotreta striolata</name>
    <name type="common">Striped flea beetle</name>
    <name type="synonym">Crioceris striolata</name>
    <dbReference type="NCBI Taxonomy" id="444603"/>
    <lineage>
        <taxon>Eukaryota</taxon>
        <taxon>Metazoa</taxon>
        <taxon>Ecdysozoa</taxon>
        <taxon>Arthropoda</taxon>
        <taxon>Hexapoda</taxon>
        <taxon>Insecta</taxon>
        <taxon>Pterygota</taxon>
        <taxon>Neoptera</taxon>
        <taxon>Endopterygota</taxon>
        <taxon>Coleoptera</taxon>
        <taxon>Polyphaga</taxon>
        <taxon>Cucujiformia</taxon>
        <taxon>Chrysomeloidea</taxon>
        <taxon>Chrysomelidae</taxon>
        <taxon>Galerucinae</taxon>
        <taxon>Alticini</taxon>
        <taxon>Phyllotreta</taxon>
    </lineage>
</organism>
<evidence type="ECO:0000313" key="1">
    <source>
        <dbReference type="EMBL" id="CAG9864778.1"/>
    </source>
</evidence>
<dbReference type="EMBL" id="OU900101">
    <property type="protein sequence ID" value="CAG9864778.1"/>
    <property type="molecule type" value="Genomic_DNA"/>
</dbReference>
<proteinExistence type="predicted"/>
<dbReference type="AlphaFoldDB" id="A0A9N9U1G8"/>
<dbReference type="Proteomes" id="UP001153712">
    <property type="component" value="Chromosome 8"/>
</dbReference>